<proteinExistence type="predicted"/>
<feature type="region of interest" description="Disordered" evidence="2">
    <location>
        <begin position="350"/>
        <end position="415"/>
    </location>
</feature>
<accession>A0ABQ8UP21</accession>
<feature type="region of interest" description="Disordered" evidence="2">
    <location>
        <begin position="1"/>
        <end position="20"/>
    </location>
</feature>
<feature type="compositionally biased region" description="Polar residues" evidence="2">
    <location>
        <begin position="285"/>
        <end position="297"/>
    </location>
</feature>
<dbReference type="EMBL" id="JAPMOS010000010">
    <property type="protein sequence ID" value="KAJ4460933.1"/>
    <property type="molecule type" value="Genomic_DNA"/>
</dbReference>
<keyword evidence="1" id="KW-0175">Coiled coil</keyword>
<feature type="region of interest" description="Disordered" evidence="2">
    <location>
        <begin position="137"/>
        <end position="167"/>
    </location>
</feature>
<comment type="caution">
    <text evidence="3">The sequence shown here is derived from an EMBL/GenBank/DDBJ whole genome shotgun (WGS) entry which is preliminary data.</text>
</comment>
<protein>
    <submittedName>
        <fullName evidence="3">Uncharacterized protein</fullName>
    </submittedName>
</protein>
<feature type="compositionally biased region" description="Low complexity" evidence="2">
    <location>
        <begin position="156"/>
        <end position="165"/>
    </location>
</feature>
<organism evidence="3 4">
    <name type="scientific">Paratrimastix pyriformis</name>
    <dbReference type="NCBI Taxonomy" id="342808"/>
    <lineage>
        <taxon>Eukaryota</taxon>
        <taxon>Metamonada</taxon>
        <taxon>Preaxostyla</taxon>
        <taxon>Paratrimastigidae</taxon>
        <taxon>Paratrimastix</taxon>
    </lineage>
</organism>
<keyword evidence="4" id="KW-1185">Reference proteome</keyword>
<sequence length="415" mass="43848">MKEESSSPTHRHQPVANPLSDYYHHKVMEVKMSRTRALELVKEYRRARAHAIAQGLPLPVHPLALSGLLSALPPADAAGATSPPTGSPTWVHPSIDLASSLARAPPREILPQPTHIATREELRRIVGLAEMEAAVRSPNKAAGPSVLPMPGSPILSDSRSSSSSRHAYSPIVDRLLAPSPKATKPRPATATAARSGATLCEMVHINYTAAARIKRGAEQQEAQLAEQERLRLQARELLNVQPVVSPLVPRCAALSPAMQRAADERRNWLRQQRELASNPVVITPSRRSGATPCSTPPSGAAPAVIRRVARHVPAESGGEEASMPVVEQQALDDAGAGAEATEPANLDLLSDLAEEPRAGAEEEAEAEPKASAADLSALLSGEGEGEGAAPTTPPPPLRTLSPTPILSPEDLASMP</sequence>
<feature type="coiled-coil region" evidence="1">
    <location>
        <begin position="210"/>
        <end position="237"/>
    </location>
</feature>
<evidence type="ECO:0000256" key="1">
    <source>
        <dbReference type="SAM" id="Coils"/>
    </source>
</evidence>
<evidence type="ECO:0000313" key="3">
    <source>
        <dbReference type="EMBL" id="KAJ4460933.1"/>
    </source>
</evidence>
<evidence type="ECO:0000313" key="4">
    <source>
        <dbReference type="Proteomes" id="UP001141327"/>
    </source>
</evidence>
<gene>
    <name evidence="3" type="ORF">PAPYR_2779</name>
</gene>
<dbReference type="Proteomes" id="UP001141327">
    <property type="component" value="Unassembled WGS sequence"/>
</dbReference>
<feature type="compositionally biased region" description="Low complexity" evidence="2">
    <location>
        <begin position="369"/>
        <end position="381"/>
    </location>
</feature>
<reference evidence="3" key="1">
    <citation type="journal article" date="2022" name="bioRxiv">
        <title>Genomics of Preaxostyla Flagellates Illuminates Evolutionary Transitions and the Path Towards Mitochondrial Loss.</title>
        <authorList>
            <person name="Novak L.V.F."/>
            <person name="Treitli S.C."/>
            <person name="Pyrih J."/>
            <person name="Halakuc P."/>
            <person name="Pipaliya S.V."/>
            <person name="Vacek V."/>
            <person name="Brzon O."/>
            <person name="Soukal P."/>
            <person name="Eme L."/>
            <person name="Dacks J.B."/>
            <person name="Karnkowska A."/>
            <person name="Elias M."/>
            <person name="Hampl V."/>
        </authorList>
    </citation>
    <scope>NUCLEOTIDE SEQUENCE</scope>
    <source>
        <strain evidence="3">RCP-MX</strain>
    </source>
</reference>
<feature type="compositionally biased region" description="Low complexity" evidence="2">
    <location>
        <begin position="398"/>
        <end position="408"/>
    </location>
</feature>
<name>A0ABQ8UP21_9EUKA</name>
<feature type="region of interest" description="Disordered" evidence="2">
    <location>
        <begin position="279"/>
        <end position="302"/>
    </location>
</feature>
<evidence type="ECO:0000256" key="2">
    <source>
        <dbReference type="SAM" id="MobiDB-lite"/>
    </source>
</evidence>